<dbReference type="PANTHER" id="PTHR12616:SF1">
    <property type="entry name" value="VACUOLAR PROTEIN SORTING-ASSOCIATED PROTEIN 41 HOMOLOG"/>
    <property type="match status" value="1"/>
</dbReference>
<keyword evidence="1" id="KW-0813">Transport</keyword>
<evidence type="ECO:0000256" key="3">
    <source>
        <dbReference type="PROSITE-ProRule" id="PRU01006"/>
    </source>
</evidence>
<sequence>MGGVARKTLAAVEAGQGRTEFLVEVGSRYLDNLILERKYAEAASLCPKLLHGSASAWERWVFHFAHLRQLPVVFSFISINNPRLRDTAYEVALVALATNPSFHDDLLSTVKSWPSTIYSVLPVISAIEPQLNTSTMTDTLKELMKPELFEFIEKYNLHDSIKDKIMIQKMLLPFLRSSQSYRLEKKDLLREQVFILGRMGNSKQALAVIINKLEDIEEAIDFVSMQHDDDLWEELIKQCLNKAEMVGVLLEHTVGNLDLLYIVNMVPNGLRIPRLRDRLVKIITDYRTETSLIHGCNDILKADCVNLLVKYYKEARHAICIDSGEDEARPKRATRRSTAQAFDKSISMRAMGLKSRTRAGHMIPTVDMARLFAQRGVIVTIVTTPQNVLRFKTLIDRAIESKLPICLLELRFPSAEVGLPEGCENADALLAPELGKNFFAATPETARKFDIPRIIFHGMGSFSLLCSLNILRYKVHDSVASGSESDSEPVIVPDEVKDLRGRINEGELTAYGVLVNSFYDLEAVYIKEYQKAKQNKAWCIVPVSLFNKETLDKFEREQFFNEKLIVQVLGIGVEVGINDSAPWGEDWSIGN</sequence>
<dbReference type="Gene3D" id="3.40.50.2000">
    <property type="entry name" value="Glycogen Phosphorylase B"/>
    <property type="match status" value="2"/>
</dbReference>
<dbReference type="GO" id="GO:0034058">
    <property type="term" value="P:endosomal vesicle fusion"/>
    <property type="evidence" value="ECO:0007669"/>
    <property type="project" value="TreeGrafter"/>
</dbReference>
<dbReference type="PANTHER" id="PTHR12616">
    <property type="entry name" value="VACUOLAR PROTEIN SORTING VPS41"/>
    <property type="match status" value="1"/>
</dbReference>
<dbReference type="SUPFAM" id="SSF53756">
    <property type="entry name" value="UDP-Glycosyltransferase/glycogen phosphorylase"/>
    <property type="match status" value="1"/>
</dbReference>
<dbReference type="InterPro" id="IPR011990">
    <property type="entry name" value="TPR-like_helical_dom_sf"/>
</dbReference>
<proteinExistence type="predicted"/>
<dbReference type="InterPro" id="IPR000547">
    <property type="entry name" value="Clathrin_H-chain/VPS_repeat"/>
</dbReference>
<accession>A0A7J6WG33</accession>
<dbReference type="Pfam" id="PF23556">
    <property type="entry name" value="TPR_Vps41"/>
    <property type="match status" value="2"/>
</dbReference>
<feature type="non-terminal residue" evidence="4">
    <location>
        <position position="1"/>
    </location>
</feature>
<keyword evidence="2" id="KW-0653">Protein transport</keyword>
<dbReference type="GO" id="GO:0005770">
    <property type="term" value="C:late endosome"/>
    <property type="evidence" value="ECO:0007669"/>
    <property type="project" value="TreeGrafter"/>
</dbReference>
<evidence type="ECO:0000313" key="5">
    <source>
        <dbReference type="Proteomes" id="UP000554482"/>
    </source>
</evidence>
<keyword evidence="5" id="KW-1185">Reference proteome</keyword>
<gene>
    <name evidence="4" type="ORF">FRX31_014852</name>
</gene>
<dbReference type="OrthoDB" id="244107at2759"/>
<dbReference type="GO" id="GO:0009267">
    <property type="term" value="P:cellular response to starvation"/>
    <property type="evidence" value="ECO:0007669"/>
    <property type="project" value="TreeGrafter"/>
</dbReference>
<evidence type="ECO:0000313" key="4">
    <source>
        <dbReference type="EMBL" id="KAF5195560.1"/>
    </source>
</evidence>
<dbReference type="Gene3D" id="1.25.40.10">
    <property type="entry name" value="Tetratricopeptide repeat domain"/>
    <property type="match status" value="1"/>
</dbReference>
<comment type="caution">
    <text evidence="4">The sequence shown here is derived from an EMBL/GenBank/DDBJ whole genome shotgun (WGS) entry which is preliminary data.</text>
</comment>
<dbReference type="InterPro" id="IPR045111">
    <property type="entry name" value="Vps41/Vps8"/>
</dbReference>
<dbReference type="GO" id="GO:0006623">
    <property type="term" value="P:protein targeting to vacuole"/>
    <property type="evidence" value="ECO:0007669"/>
    <property type="project" value="InterPro"/>
</dbReference>
<organism evidence="4 5">
    <name type="scientific">Thalictrum thalictroides</name>
    <name type="common">Rue-anemone</name>
    <name type="synonym">Anemone thalictroides</name>
    <dbReference type="NCBI Taxonomy" id="46969"/>
    <lineage>
        <taxon>Eukaryota</taxon>
        <taxon>Viridiplantae</taxon>
        <taxon>Streptophyta</taxon>
        <taxon>Embryophyta</taxon>
        <taxon>Tracheophyta</taxon>
        <taxon>Spermatophyta</taxon>
        <taxon>Magnoliopsida</taxon>
        <taxon>Ranunculales</taxon>
        <taxon>Ranunculaceae</taxon>
        <taxon>Thalictroideae</taxon>
        <taxon>Thalictrum</taxon>
    </lineage>
</organism>
<evidence type="ECO:0000256" key="1">
    <source>
        <dbReference type="ARBA" id="ARBA00022448"/>
    </source>
</evidence>
<protein>
    <submittedName>
        <fullName evidence="4">Vacuolar protein sorting-associated protein 41-like protein</fullName>
    </submittedName>
</protein>
<dbReference type="Proteomes" id="UP000554482">
    <property type="component" value="Unassembled WGS sequence"/>
</dbReference>
<dbReference type="AlphaFoldDB" id="A0A7J6WG33"/>
<name>A0A7J6WG33_THATH</name>
<evidence type="ECO:0000256" key="2">
    <source>
        <dbReference type="ARBA" id="ARBA00022927"/>
    </source>
</evidence>
<dbReference type="GO" id="GO:0030897">
    <property type="term" value="C:HOPS complex"/>
    <property type="evidence" value="ECO:0007669"/>
    <property type="project" value="TreeGrafter"/>
</dbReference>
<feature type="repeat" description="CHCR" evidence="3">
    <location>
        <begin position="182"/>
        <end position="248"/>
    </location>
</feature>
<dbReference type="GO" id="GO:0016236">
    <property type="term" value="P:macroautophagy"/>
    <property type="evidence" value="ECO:0007669"/>
    <property type="project" value="TreeGrafter"/>
</dbReference>
<dbReference type="SMART" id="SM00299">
    <property type="entry name" value="CLH"/>
    <property type="match status" value="1"/>
</dbReference>
<dbReference type="EMBL" id="JABWDY010017159">
    <property type="protein sequence ID" value="KAF5195560.1"/>
    <property type="molecule type" value="Genomic_DNA"/>
</dbReference>
<dbReference type="PROSITE" id="PS50236">
    <property type="entry name" value="CHCR"/>
    <property type="match status" value="1"/>
</dbReference>
<reference evidence="4 5" key="1">
    <citation type="submission" date="2020-06" db="EMBL/GenBank/DDBJ databases">
        <title>Transcriptomic and genomic resources for Thalictrum thalictroides and T. hernandezii: Facilitating candidate gene discovery in an emerging model plant lineage.</title>
        <authorList>
            <person name="Arias T."/>
            <person name="Riano-Pachon D.M."/>
            <person name="Di Stilio V.S."/>
        </authorList>
    </citation>
    <scope>NUCLEOTIDE SEQUENCE [LARGE SCALE GENOMIC DNA]</scope>
    <source>
        <strain evidence="5">cv. WT478/WT964</strain>
        <tissue evidence="4">Leaves</tissue>
    </source>
</reference>